<organism evidence="3 4">
    <name type="scientific">Ceraceosorus bombacis</name>
    <dbReference type="NCBI Taxonomy" id="401625"/>
    <lineage>
        <taxon>Eukaryota</taxon>
        <taxon>Fungi</taxon>
        <taxon>Dikarya</taxon>
        <taxon>Basidiomycota</taxon>
        <taxon>Ustilaginomycotina</taxon>
        <taxon>Exobasidiomycetes</taxon>
        <taxon>Ceraceosorales</taxon>
        <taxon>Ceraceosoraceae</taxon>
        <taxon>Ceraceosorus</taxon>
    </lineage>
</organism>
<accession>A0A0N7L8X2</accession>
<dbReference type="AlphaFoldDB" id="A0A0N7L8X2"/>
<evidence type="ECO:0000313" key="4">
    <source>
        <dbReference type="Proteomes" id="UP000054845"/>
    </source>
</evidence>
<dbReference type="EMBL" id="CCYA01000118">
    <property type="protein sequence ID" value="CEH12178.1"/>
    <property type="molecule type" value="Genomic_DNA"/>
</dbReference>
<feature type="signal peptide" evidence="2">
    <location>
        <begin position="1"/>
        <end position="22"/>
    </location>
</feature>
<evidence type="ECO:0000313" key="3">
    <source>
        <dbReference type="EMBL" id="CEH12178.1"/>
    </source>
</evidence>
<sequence>MRFLDPPFSVVAVLAVATSVLAQPGRHASRSVTDETQVTSSTLLGREADSSVEMLSRRAYKIALPIGKGSLKNLWTVTKAHGPKAGLMYALSSKVRLAYKAEHVTWKNRQIIMRSKWRNHGANVPPANQQKGGKVVGKIRKVLKIKSRQRRSLLARQASAPLRRRSPLGGVITGLKTAGRYVKDTAKVTYKHGIGAGTTFAKSASARQNYRKAGFQVMMDVKKGKTIVYNTKGVRLTAEGGSGFKSVNQLDGYLADVKKMYKQGGIHRRSPLGGKIRLVDSVAGIMQKRAPIESRAVITTTENSAEHVLQKRCGALKACWEEVGKIFKGRESELQQEPSRASQGLLRDVGAPRVQKMSADQHSPSYNAFTDKSPQRTKGRIAWQGERLTKDNIPRQIKIRIPRPVAQAWLGEP</sequence>
<keyword evidence="2" id="KW-0732">Signal</keyword>
<proteinExistence type="predicted"/>
<reference evidence="3 4" key="1">
    <citation type="submission" date="2014-09" db="EMBL/GenBank/DDBJ databases">
        <authorList>
            <person name="Magalhaes I.L.F."/>
            <person name="Oliveira U."/>
            <person name="Santos F.R."/>
            <person name="Vidigal T.H.D.A."/>
            <person name="Brescovit A.D."/>
            <person name="Santos A.J."/>
        </authorList>
    </citation>
    <scope>NUCLEOTIDE SEQUENCE [LARGE SCALE GENOMIC DNA]</scope>
</reference>
<dbReference type="OrthoDB" id="10610453at2759"/>
<evidence type="ECO:0000256" key="1">
    <source>
        <dbReference type="SAM" id="MobiDB-lite"/>
    </source>
</evidence>
<evidence type="ECO:0000256" key="2">
    <source>
        <dbReference type="SAM" id="SignalP"/>
    </source>
</evidence>
<feature type="compositionally biased region" description="Polar residues" evidence="1">
    <location>
        <begin position="358"/>
        <end position="372"/>
    </location>
</feature>
<name>A0A0N7L8X2_9BASI</name>
<keyword evidence="4" id="KW-1185">Reference proteome</keyword>
<dbReference type="Proteomes" id="UP000054845">
    <property type="component" value="Unassembled WGS sequence"/>
</dbReference>
<protein>
    <submittedName>
        <fullName evidence="3">Uncharacterized protein</fullName>
    </submittedName>
</protein>
<feature type="region of interest" description="Disordered" evidence="1">
    <location>
        <begin position="354"/>
        <end position="377"/>
    </location>
</feature>
<feature type="chain" id="PRO_5006015160" evidence="2">
    <location>
        <begin position="23"/>
        <end position="413"/>
    </location>
</feature>